<feature type="domain" description="Ustilago B locus mating-type" evidence="3">
    <location>
        <begin position="180"/>
        <end position="384"/>
    </location>
</feature>
<organism evidence="4 5">
    <name type="scientific">Testicularia cyperi</name>
    <dbReference type="NCBI Taxonomy" id="1882483"/>
    <lineage>
        <taxon>Eukaryota</taxon>
        <taxon>Fungi</taxon>
        <taxon>Dikarya</taxon>
        <taxon>Basidiomycota</taxon>
        <taxon>Ustilaginomycotina</taxon>
        <taxon>Ustilaginomycetes</taxon>
        <taxon>Ustilaginales</taxon>
        <taxon>Anthracoideaceae</taxon>
        <taxon>Testicularia</taxon>
    </lineage>
</organism>
<dbReference type="GO" id="GO:0003677">
    <property type="term" value="F:DNA binding"/>
    <property type="evidence" value="ECO:0007669"/>
    <property type="project" value="InterPro"/>
</dbReference>
<dbReference type="EMBL" id="KZ819190">
    <property type="protein sequence ID" value="PWZ01439.1"/>
    <property type="molecule type" value="Genomic_DNA"/>
</dbReference>
<evidence type="ECO:0000256" key="1">
    <source>
        <dbReference type="ARBA" id="ARBA00004123"/>
    </source>
</evidence>
<dbReference type="InterPro" id="IPR008888">
    <property type="entry name" value="Ustilago_mating"/>
</dbReference>
<dbReference type="Gene3D" id="1.10.10.60">
    <property type="entry name" value="Homeodomain-like"/>
    <property type="match status" value="1"/>
</dbReference>
<feature type="compositionally biased region" description="Basic residues" evidence="2">
    <location>
        <begin position="270"/>
        <end position="280"/>
    </location>
</feature>
<dbReference type="GO" id="GO:0005634">
    <property type="term" value="C:nucleus"/>
    <property type="evidence" value="ECO:0007669"/>
    <property type="project" value="UniProtKB-SubCell"/>
</dbReference>
<keyword evidence="5" id="KW-1185">Reference proteome</keyword>
<comment type="subcellular location">
    <subcellularLocation>
        <location evidence="1">Nucleus</location>
    </subcellularLocation>
</comment>
<accession>A0A317XVR4</accession>
<sequence>MSADDLSTSLLCNLKMVSDDLLTAEDDDYSTICTRLTQLEVTARAICTQRTTDDTVADQIWQTSERIKIIASTFLRLDEYRKKIQSGLSSIDLKKLQRDHRYGSDTKLAESLPSSHLRRHFLSCLDDPYPLPEEKNELVKSTNEYYARNPCAEGSQQAMNHNSLALWYINARRRSGWSSILRKYARNDRQLMKPLIQAKMMQEGLPVRALLSGELDTAHAVHALLRKNLGKVNDKIQKDFHDDFTSMISWIRYGVRDKTGDWVQDVVNASKKKTKHKRGASHIVTNAGNRSPLRKSQSCLSSSRGDPASQTRRATSSKPDGWTTPKQEREILDTSFNSCRSEDVKVPGSSTTETRFNIQMLDYLAGSERQVKRLPSRGRRKASSTVPAHVHGISGTVSDAPSAFPSVLLPAGMGIQSQQLGQYEHGPNMVTQAPVFTVTARVDPPFQSTLSAALG</sequence>
<dbReference type="Pfam" id="PF05722">
    <property type="entry name" value="Ustilago_mating"/>
    <property type="match status" value="1"/>
</dbReference>
<evidence type="ECO:0000259" key="3">
    <source>
        <dbReference type="Pfam" id="PF05722"/>
    </source>
</evidence>
<feature type="compositionally biased region" description="Polar residues" evidence="2">
    <location>
        <begin position="283"/>
        <end position="318"/>
    </location>
</feature>
<gene>
    <name evidence="4" type="ORF">BCV70DRAFT_172748</name>
</gene>
<feature type="region of interest" description="Disordered" evidence="2">
    <location>
        <begin position="373"/>
        <end position="397"/>
    </location>
</feature>
<dbReference type="STRING" id="1882483.A0A317XVR4"/>
<proteinExistence type="predicted"/>
<dbReference type="InParanoid" id="A0A317XVR4"/>
<dbReference type="Proteomes" id="UP000246740">
    <property type="component" value="Unassembled WGS sequence"/>
</dbReference>
<evidence type="ECO:0000313" key="5">
    <source>
        <dbReference type="Proteomes" id="UP000246740"/>
    </source>
</evidence>
<feature type="region of interest" description="Disordered" evidence="2">
    <location>
        <begin position="270"/>
        <end position="326"/>
    </location>
</feature>
<feature type="compositionally biased region" description="Basic residues" evidence="2">
    <location>
        <begin position="373"/>
        <end position="382"/>
    </location>
</feature>
<dbReference type="OrthoDB" id="250329at2759"/>
<evidence type="ECO:0000256" key="2">
    <source>
        <dbReference type="SAM" id="MobiDB-lite"/>
    </source>
</evidence>
<protein>
    <recommendedName>
        <fullName evidence="3">Ustilago B locus mating-type domain-containing protein</fullName>
    </recommendedName>
</protein>
<name>A0A317XVR4_9BASI</name>
<reference evidence="4 5" key="1">
    <citation type="journal article" date="2018" name="Mol. Biol. Evol.">
        <title>Broad Genomic Sampling Reveals a Smut Pathogenic Ancestry of the Fungal Clade Ustilaginomycotina.</title>
        <authorList>
            <person name="Kijpornyongpan T."/>
            <person name="Mondo S.J."/>
            <person name="Barry K."/>
            <person name="Sandor L."/>
            <person name="Lee J."/>
            <person name="Lipzen A."/>
            <person name="Pangilinan J."/>
            <person name="LaButti K."/>
            <person name="Hainaut M."/>
            <person name="Henrissat B."/>
            <person name="Grigoriev I.V."/>
            <person name="Spatafora J.W."/>
            <person name="Aime M.C."/>
        </authorList>
    </citation>
    <scope>NUCLEOTIDE SEQUENCE [LARGE SCALE GENOMIC DNA]</scope>
    <source>
        <strain evidence="4 5">MCA 3645</strain>
    </source>
</reference>
<dbReference type="AlphaFoldDB" id="A0A317XVR4"/>
<evidence type="ECO:0000313" key="4">
    <source>
        <dbReference type="EMBL" id="PWZ01439.1"/>
    </source>
</evidence>